<comment type="similarity">
    <text evidence="12">Belongs to the amiloride-sensitive sodium channel (TC 1.A.6) family.</text>
</comment>
<dbReference type="GO" id="GO:0005886">
    <property type="term" value="C:plasma membrane"/>
    <property type="evidence" value="ECO:0007669"/>
    <property type="project" value="TreeGrafter"/>
</dbReference>
<reference evidence="13 14" key="1">
    <citation type="submission" date="2019-09" db="EMBL/GenBank/DDBJ databases">
        <title>Bird 10,000 Genomes (B10K) Project - Family phase.</title>
        <authorList>
            <person name="Zhang G."/>
        </authorList>
    </citation>
    <scope>NUCLEOTIDE SEQUENCE [LARGE SCALE GENOMIC DNA]</scope>
    <source>
        <strain evidence="13">OUT-0023</strain>
        <tissue evidence="13">Blood</tissue>
    </source>
</reference>
<evidence type="ECO:0000256" key="9">
    <source>
        <dbReference type="ARBA" id="ARBA00023180"/>
    </source>
</evidence>
<keyword evidence="4 12" id="KW-0812">Transmembrane</keyword>
<proteinExistence type="inferred from homology"/>
<evidence type="ECO:0000256" key="1">
    <source>
        <dbReference type="ARBA" id="ARBA00004141"/>
    </source>
</evidence>
<dbReference type="PANTHER" id="PTHR11690">
    <property type="entry name" value="AMILORIDE-SENSITIVE SODIUM CHANNEL-RELATED"/>
    <property type="match status" value="1"/>
</dbReference>
<evidence type="ECO:0000256" key="12">
    <source>
        <dbReference type="RuleBase" id="RU000679"/>
    </source>
</evidence>
<dbReference type="PANTHER" id="PTHR11690:SF128">
    <property type="entry name" value="ACID-SENSING ION CHANNEL 2"/>
    <property type="match status" value="1"/>
</dbReference>
<evidence type="ECO:0000256" key="3">
    <source>
        <dbReference type="ARBA" id="ARBA00022461"/>
    </source>
</evidence>
<keyword evidence="9" id="KW-0325">Glycoprotein</keyword>
<keyword evidence="5" id="KW-1133">Transmembrane helix</keyword>
<dbReference type="AlphaFoldDB" id="A0A7K7R3X2"/>
<comment type="caution">
    <text evidence="13">The sequence shown here is derived from an EMBL/GenBank/DDBJ whole genome shotgun (WGS) entry which is preliminary data.</text>
</comment>
<evidence type="ECO:0000256" key="5">
    <source>
        <dbReference type="ARBA" id="ARBA00022989"/>
    </source>
</evidence>
<comment type="subcellular location">
    <subcellularLocation>
        <location evidence="1">Membrane</location>
        <topology evidence="1">Multi-pass membrane protein</topology>
    </subcellularLocation>
</comment>
<dbReference type="PRINTS" id="PR01078">
    <property type="entry name" value="AMINACHANNEL"/>
</dbReference>
<keyword evidence="6" id="KW-0915">Sodium</keyword>
<keyword evidence="7 12" id="KW-0406">Ion transport</keyword>
<evidence type="ECO:0000256" key="10">
    <source>
        <dbReference type="ARBA" id="ARBA00023201"/>
    </source>
</evidence>
<keyword evidence="3 12" id="KW-0894">Sodium channel</keyword>
<dbReference type="FunFam" id="1.10.287.820:FF:000001">
    <property type="entry name" value="acid-sensing ion channel 1 isoform X2"/>
    <property type="match status" value="1"/>
</dbReference>
<dbReference type="Proteomes" id="UP000540071">
    <property type="component" value="Unassembled WGS sequence"/>
</dbReference>
<evidence type="ECO:0000256" key="6">
    <source>
        <dbReference type="ARBA" id="ARBA00023053"/>
    </source>
</evidence>
<evidence type="ECO:0000256" key="8">
    <source>
        <dbReference type="ARBA" id="ARBA00023136"/>
    </source>
</evidence>
<organism evidence="13 14">
    <name type="scientific">Poecile atricapillus</name>
    <name type="common">Black-capped chickadee</name>
    <name type="synonym">Parus atricapillus</name>
    <dbReference type="NCBI Taxonomy" id="48891"/>
    <lineage>
        <taxon>Eukaryota</taxon>
        <taxon>Metazoa</taxon>
        <taxon>Chordata</taxon>
        <taxon>Craniata</taxon>
        <taxon>Vertebrata</taxon>
        <taxon>Euteleostomi</taxon>
        <taxon>Archelosauria</taxon>
        <taxon>Archosauria</taxon>
        <taxon>Dinosauria</taxon>
        <taxon>Saurischia</taxon>
        <taxon>Theropoda</taxon>
        <taxon>Coelurosauria</taxon>
        <taxon>Aves</taxon>
        <taxon>Neognathae</taxon>
        <taxon>Neoaves</taxon>
        <taxon>Telluraves</taxon>
        <taxon>Australaves</taxon>
        <taxon>Passeriformes</taxon>
        <taxon>Paridae</taxon>
        <taxon>Poecile</taxon>
    </lineage>
</organism>
<accession>A0A7K7R3X2</accession>
<keyword evidence="14" id="KW-1185">Reference proteome</keyword>
<evidence type="ECO:0000256" key="11">
    <source>
        <dbReference type="ARBA" id="ARBA00023303"/>
    </source>
</evidence>
<evidence type="ECO:0000256" key="4">
    <source>
        <dbReference type="ARBA" id="ARBA00022692"/>
    </source>
</evidence>
<dbReference type="InterPro" id="IPR001873">
    <property type="entry name" value="ENaC"/>
</dbReference>
<feature type="non-terminal residue" evidence="13">
    <location>
        <position position="1"/>
    </location>
</feature>
<dbReference type="Gene3D" id="1.10.3590.10">
    <property type="entry name" value="acid-sensing ion channel 1 domain"/>
    <property type="match status" value="1"/>
</dbReference>
<keyword evidence="10 12" id="KW-0739">Sodium transport</keyword>
<gene>
    <name evidence="13" type="primary">Asic2_0</name>
    <name evidence="13" type="ORF">POEATR_R07638</name>
</gene>
<keyword evidence="2 12" id="KW-0813">Transport</keyword>
<dbReference type="Gene3D" id="1.10.287.770">
    <property type="entry name" value="YojJ-like"/>
    <property type="match status" value="1"/>
</dbReference>
<feature type="non-terminal residue" evidence="13">
    <location>
        <position position="491"/>
    </location>
</feature>
<protein>
    <submittedName>
        <fullName evidence="13">ASIC2 protein</fullName>
    </submittedName>
</protein>
<keyword evidence="11 12" id="KW-0407">Ion channel</keyword>
<name>A0A7K7R3X2_POEAT</name>
<evidence type="ECO:0000313" key="14">
    <source>
        <dbReference type="Proteomes" id="UP000540071"/>
    </source>
</evidence>
<dbReference type="GO" id="GO:0015280">
    <property type="term" value="F:ligand-gated sodium channel activity"/>
    <property type="evidence" value="ECO:0007669"/>
    <property type="project" value="TreeGrafter"/>
</dbReference>
<dbReference type="FunFam" id="1.10.287.770:FF:000001">
    <property type="entry name" value="Acid-sensing ion channel subunit 1"/>
    <property type="match status" value="1"/>
</dbReference>
<evidence type="ECO:0000256" key="7">
    <source>
        <dbReference type="ARBA" id="ARBA00023065"/>
    </source>
</evidence>
<dbReference type="Pfam" id="PF00858">
    <property type="entry name" value="ASC"/>
    <property type="match status" value="2"/>
</dbReference>
<dbReference type="PROSITE" id="PS01206">
    <property type="entry name" value="ASC"/>
    <property type="match status" value="1"/>
</dbReference>
<evidence type="ECO:0000313" key="13">
    <source>
        <dbReference type="EMBL" id="NWZ86908.1"/>
    </source>
</evidence>
<dbReference type="Gene3D" id="1.10.287.820">
    <property type="entry name" value="Acid-sensing ion channel domain"/>
    <property type="match status" value="1"/>
</dbReference>
<dbReference type="EMBL" id="VZSS01000163">
    <property type="protein sequence ID" value="NWZ86908.1"/>
    <property type="molecule type" value="Genomic_DNA"/>
</dbReference>
<sequence>LHGLRLMCSARAAPARRALWVLAFCTALGLLLAWSSDRLLHWLAFPSHTRVRTEWSRQLPFPAVTLCNNNPLRFPRLSKGDLYYAGHWLGLLLPNRTARPLLTELLRADEARLRWFAKLADFRLFLPPRHYEGISADFMDRLGHQLEDMLLSCKYRGELCGPHNFSAVSAHREPRLLSAPGRGPRLGSARLGSVRFCSVSAAALAPRVPRLAVLSETTFEAGVKVQIHSQSEPPFVQELGFGVAPGFQTFVATQEQRLTYLPPPWGECRSPELGLAFFPVYSVTACRIDCETRYIVENCNCRMVHMPGDAPFCTPEQYKECAEPALSLLAEKDSNYCICRTPCNLTRYNKELSMVKIPSKTSAKYLEKKFNKSEKYISENILVLDIFFEALNYETIEQKKAYEVAALLGDIGGQMGLFIGASILTILELFDYLYELIKEKLLDLLGKEEEDGSHDENVSTCDPVPNHSESLSHTVTVPLQAPLGTLEEIAC</sequence>
<evidence type="ECO:0000256" key="2">
    <source>
        <dbReference type="ARBA" id="ARBA00022448"/>
    </source>
</evidence>
<keyword evidence="8" id="KW-0472">Membrane</keyword>
<dbReference type="InterPro" id="IPR020903">
    <property type="entry name" value="ENaC_CS"/>
</dbReference>